<evidence type="ECO:0000313" key="1">
    <source>
        <dbReference type="EMBL" id="SVE01528.1"/>
    </source>
</evidence>
<dbReference type="EMBL" id="UINC01188348">
    <property type="protein sequence ID" value="SVE01528.1"/>
    <property type="molecule type" value="Genomic_DNA"/>
</dbReference>
<sequence>MSLRQQSKILGIAPSYLAITVDIYTHADIDMQTEAVKAFEDSMSGL</sequence>
<protein>
    <submittedName>
        <fullName evidence="1">Uncharacterized protein</fullName>
    </submittedName>
</protein>
<gene>
    <name evidence="1" type="ORF">METZ01_LOCUS454382</name>
</gene>
<organism evidence="1">
    <name type="scientific">marine metagenome</name>
    <dbReference type="NCBI Taxonomy" id="408172"/>
    <lineage>
        <taxon>unclassified sequences</taxon>
        <taxon>metagenomes</taxon>
        <taxon>ecological metagenomes</taxon>
    </lineage>
</organism>
<dbReference type="AlphaFoldDB" id="A0A383A3G4"/>
<proteinExistence type="predicted"/>
<accession>A0A383A3G4</accession>
<name>A0A383A3G4_9ZZZZ</name>
<reference evidence="1" key="1">
    <citation type="submission" date="2018-05" db="EMBL/GenBank/DDBJ databases">
        <authorList>
            <person name="Lanie J.A."/>
            <person name="Ng W.-L."/>
            <person name="Kazmierczak K.M."/>
            <person name="Andrzejewski T.M."/>
            <person name="Davidsen T.M."/>
            <person name="Wayne K.J."/>
            <person name="Tettelin H."/>
            <person name="Glass J.I."/>
            <person name="Rusch D."/>
            <person name="Podicherti R."/>
            <person name="Tsui H.-C.T."/>
            <person name="Winkler M.E."/>
        </authorList>
    </citation>
    <scope>NUCLEOTIDE SEQUENCE</scope>
</reference>